<evidence type="ECO:0000313" key="7">
    <source>
        <dbReference type="Proteomes" id="UP000494216"/>
    </source>
</evidence>
<dbReference type="GO" id="GO:0009306">
    <property type="term" value="P:protein secretion"/>
    <property type="evidence" value="ECO:0007669"/>
    <property type="project" value="InterPro"/>
</dbReference>
<dbReference type="AlphaFoldDB" id="A0A8S0XV13"/>
<gene>
    <name evidence="6" type="ORF">METHB2_720011</name>
</gene>
<evidence type="ECO:0000259" key="5">
    <source>
        <dbReference type="Pfam" id="PF04357"/>
    </source>
</evidence>
<reference evidence="6 7" key="1">
    <citation type="submission" date="2020-02" db="EMBL/GenBank/DDBJ databases">
        <authorList>
            <person name="Hogendoorn C."/>
        </authorList>
    </citation>
    <scope>NUCLEOTIDE SEQUENCE [LARGE SCALE GENOMIC DNA]</scope>
    <source>
        <strain evidence="6">METHB21</strain>
    </source>
</reference>
<dbReference type="InterPro" id="IPR007452">
    <property type="entry name" value="TamB_C"/>
</dbReference>
<keyword evidence="7" id="KW-1185">Reference proteome</keyword>
<sequence length="1150" mass="124748">MRKRLILIVLLIILIIPAGLVVLISSETGSRWLLRQVFATLPAQVSVETIQGRLSDRLLLNNIHYQTDSQAIDIKSLIFAWQPLELFSGTLKIVELGLDGLNVSIIETQEQKKDSFDFEAELGLPVQVVIENFLLTDLQLQIGSQVHRLEKLHLSAATEDGRLKIASLTANAQPLAASLQGEVTLGKGFPLNLTMNWRFDAKENGLWQGLTTVKGDLHKLAFANNLSSPFQLILKGDLENLLDNPHIAARGDWQNIKWPINGAAPQIKSEQGYFEINGLLTDYKIILNGQLSQQYLQKAGLSFNGKGSQDAMTIEKLELKSASGLLTINGNVSWKASPAFNLVAKGQHFNPAIVLKEMPGNLTFSTHLKGKLAEEALQLDADIDSLSGKLRGYPVSAHGKLALAGDQLKVDGLRVKSGADKLAVNGMLSPKQGALEISINAPNLASLWPNLGGYLKGSGHLQGAWKNPAVKFQAKGKRLHFAEHRAEQLAINIDYHPDSQKISTLDLSAQAIKSGDIQLSKLLVDGRGTIKQHTFKADINSSYGLVSAALKGGVKTDTWQGDLSRLNLTTRDWGVWQLEKNMGMRITQKSSGVNAALDKGCLIQQAAFICTEGYYLAGGDFQFDLKAAAVPLALMQPYLPQQVKLNGVINADAELRKNNRLLTGHYGLNIPADAKITVRTKDVTTGIRLGASSLSGKIHGNAVSADMNLALAAKDYMRGQLQIDTGKTQAISGRITGSIVEFDLFKPFFPELSGIQGQLKTDLSVQGLIKKPVVTGAIHLAGAAVEIPEFGLGLHDIYLDALASADNTELIRITGSAKSGKGFVRLNGDMLLQAEAGWPVNLRLTGENFEIAKLPEAQITVSPALKLEFADAQGQVTGRLKVPKAIMQLKQLPENAVKVSNDEIILGQTQAEEDVPAAPGIDADIEIELGEKVTFTGQGLKTSLKGKLKIIKSGEKMAMHGSVEMKEATYKSYGQDLTVRKGRFAFNGPVDNPWLDVEAIRVSNNKKVTAILSLTGPLQTPQTRIYSEPALPETEALAYLITGKPLNQVSQSEGNMIAGAALSYGAGRLSWLTDKLGIDQLEVEEGKTFQDTLLAMGRQLTPDFYVGAKVGLFNKQALLILKRKLTESLNVETQTGESQRIKLNYEFDGN</sequence>
<evidence type="ECO:0000256" key="2">
    <source>
        <dbReference type="ARBA" id="ARBA00022692"/>
    </source>
</evidence>
<dbReference type="GO" id="GO:0005886">
    <property type="term" value="C:plasma membrane"/>
    <property type="evidence" value="ECO:0007669"/>
    <property type="project" value="InterPro"/>
</dbReference>
<protein>
    <recommendedName>
        <fullName evidence="5">Translocation and assembly module TamB C-terminal domain-containing protein</fullName>
    </recommendedName>
</protein>
<evidence type="ECO:0000256" key="3">
    <source>
        <dbReference type="ARBA" id="ARBA00022989"/>
    </source>
</evidence>
<dbReference type="RefSeq" id="WP_174627316.1">
    <property type="nucleotide sequence ID" value="NZ_CADCXN010000105.1"/>
</dbReference>
<keyword evidence="3" id="KW-1133">Transmembrane helix</keyword>
<dbReference type="GO" id="GO:0097347">
    <property type="term" value="C:TAM protein secretion complex"/>
    <property type="evidence" value="ECO:0007669"/>
    <property type="project" value="TreeGrafter"/>
</dbReference>
<feature type="domain" description="Translocation and assembly module TamB C-terminal" evidence="5">
    <location>
        <begin position="818"/>
        <end position="1148"/>
    </location>
</feature>
<dbReference type="Proteomes" id="UP000494216">
    <property type="component" value="Unassembled WGS sequence"/>
</dbReference>
<accession>A0A8S0XV13</accession>
<keyword evidence="4" id="KW-0472">Membrane</keyword>
<keyword evidence="2" id="KW-0812">Transmembrane</keyword>
<name>A0A8S0XV13_9GAMM</name>
<comment type="subcellular location">
    <subcellularLocation>
        <location evidence="1">Membrane</location>
        <topology evidence="1">Single-pass membrane protein</topology>
    </subcellularLocation>
</comment>
<proteinExistence type="predicted"/>
<comment type="caution">
    <text evidence="6">The sequence shown here is derived from an EMBL/GenBank/DDBJ whole genome shotgun (WGS) entry which is preliminary data.</text>
</comment>
<evidence type="ECO:0000256" key="1">
    <source>
        <dbReference type="ARBA" id="ARBA00004167"/>
    </source>
</evidence>
<evidence type="ECO:0000313" key="6">
    <source>
        <dbReference type="EMBL" id="CAA9892558.1"/>
    </source>
</evidence>
<dbReference type="EMBL" id="CADCXN010000105">
    <property type="protein sequence ID" value="CAA9892558.1"/>
    <property type="molecule type" value="Genomic_DNA"/>
</dbReference>
<organism evidence="6 7">
    <name type="scientific">Candidatus Methylobacter favarea</name>
    <dbReference type="NCBI Taxonomy" id="2707345"/>
    <lineage>
        <taxon>Bacteria</taxon>
        <taxon>Pseudomonadati</taxon>
        <taxon>Pseudomonadota</taxon>
        <taxon>Gammaproteobacteria</taxon>
        <taxon>Methylococcales</taxon>
        <taxon>Methylococcaceae</taxon>
        <taxon>Methylobacter</taxon>
    </lineage>
</organism>
<dbReference type="PANTHER" id="PTHR36985:SF1">
    <property type="entry name" value="TRANSLOCATION AND ASSEMBLY MODULE SUBUNIT TAMB"/>
    <property type="match status" value="1"/>
</dbReference>
<dbReference type="PANTHER" id="PTHR36985">
    <property type="entry name" value="TRANSLOCATION AND ASSEMBLY MODULE SUBUNIT TAMB"/>
    <property type="match status" value="1"/>
</dbReference>
<dbReference type="Pfam" id="PF04357">
    <property type="entry name" value="TamB"/>
    <property type="match status" value="1"/>
</dbReference>
<evidence type="ECO:0000256" key="4">
    <source>
        <dbReference type="ARBA" id="ARBA00023136"/>
    </source>
</evidence>